<keyword evidence="2" id="KW-1185">Reference proteome</keyword>
<evidence type="ECO:0000313" key="2">
    <source>
        <dbReference type="Proteomes" id="UP001266305"/>
    </source>
</evidence>
<protein>
    <submittedName>
        <fullName evidence="1">Uncharacterized protein</fullName>
    </submittedName>
</protein>
<comment type="caution">
    <text evidence="1">The sequence shown here is derived from an EMBL/GenBank/DDBJ whole genome shotgun (WGS) entry which is preliminary data.</text>
</comment>
<organism evidence="1 2">
    <name type="scientific">Saguinus oedipus</name>
    <name type="common">Cotton-top tamarin</name>
    <name type="synonym">Oedipomidas oedipus</name>
    <dbReference type="NCBI Taxonomy" id="9490"/>
    <lineage>
        <taxon>Eukaryota</taxon>
        <taxon>Metazoa</taxon>
        <taxon>Chordata</taxon>
        <taxon>Craniata</taxon>
        <taxon>Vertebrata</taxon>
        <taxon>Euteleostomi</taxon>
        <taxon>Mammalia</taxon>
        <taxon>Eutheria</taxon>
        <taxon>Euarchontoglires</taxon>
        <taxon>Primates</taxon>
        <taxon>Haplorrhini</taxon>
        <taxon>Platyrrhini</taxon>
        <taxon>Cebidae</taxon>
        <taxon>Callitrichinae</taxon>
        <taxon>Saguinus</taxon>
    </lineage>
</organism>
<accession>A0ABQ9WBG0</accession>
<gene>
    <name evidence="1" type="ORF">P7K49_000171</name>
</gene>
<proteinExistence type="predicted"/>
<reference evidence="1 2" key="1">
    <citation type="submission" date="2023-05" db="EMBL/GenBank/DDBJ databases">
        <title>B98-5 Cell Line De Novo Hybrid Assembly: An Optical Mapping Approach.</title>
        <authorList>
            <person name="Kananen K."/>
            <person name="Auerbach J.A."/>
            <person name="Kautto E."/>
            <person name="Blachly J.S."/>
        </authorList>
    </citation>
    <scope>NUCLEOTIDE SEQUENCE [LARGE SCALE GENOMIC DNA]</scope>
    <source>
        <strain evidence="1">B95-8</strain>
        <tissue evidence="1">Cell line</tissue>
    </source>
</reference>
<dbReference type="EMBL" id="JASSZA010000001">
    <property type="protein sequence ID" value="KAK2118785.1"/>
    <property type="molecule type" value="Genomic_DNA"/>
</dbReference>
<name>A0ABQ9WBG0_SAGOE</name>
<dbReference type="Proteomes" id="UP001266305">
    <property type="component" value="Unassembled WGS sequence"/>
</dbReference>
<sequence length="85" mass="9029">MITGANCSLRDEWPLNGILTCAVIKENDPLTMTDVIALDVFMLFHGPKPQLAHPPSGIRGALEEVTALPAAGLHGHLGRACRSIS</sequence>
<evidence type="ECO:0000313" key="1">
    <source>
        <dbReference type="EMBL" id="KAK2118785.1"/>
    </source>
</evidence>